<evidence type="ECO:0000313" key="4">
    <source>
        <dbReference type="EMBL" id="MBB4702647.1"/>
    </source>
</evidence>
<dbReference type="PROSITE" id="PS51740">
    <property type="entry name" value="SPOVT_ABRB"/>
    <property type="match status" value="1"/>
</dbReference>
<keyword evidence="5" id="KW-1185">Reference proteome</keyword>
<dbReference type="SUPFAM" id="SSF89447">
    <property type="entry name" value="AbrB/MazE/MraZ-like"/>
    <property type="match status" value="1"/>
</dbReference>
<dbReference type="InterPro" id="IPR037914">
    <property type="entry name" value="SpoVT-AbrB_sf"/>
</dbReference>
<protein>
    <submittedName>
        <fullName evidence="4">AbrB family looped-hinge helix DNA binding protein</fullName>
    </submittedName>
</protein>
<dbReference type="Pfam" id="PF04014">
    <property type="entry name" value="MazE_antitoxin"/>
    <property type="match status" value="1"/>
</dbReference>
<dbReference type="NCBIfam" id="TIGR01439">
    <property type="entry name" value="lp_hng_hel_AbrB"/>
    <property type="match status" value="1"/>
</dbReference>
<keyword evidence="1" id="KW-0238">DNA-binding</keyword>
<dbReference type="GO" id="GO:0003677">
    <property type="term" value="F:DNA binding"/>
    <property type="evidence" value="ECO:0007669"/>
    <property type="project" value="UniProtKB-UniRule"/>
</dbReference>
<sequence length="83" mass="9095">MERRERTRARRAGPARISSKNQVTLPAAVLRKLGLGPGDPIDITEEGGDIVIRRHRSRFTGVVGTVPGFAEAVDVEASRESWD</sequence>
<organism evidence="4 5">
    <name type="scientific">Sphaerisporangium siamense</name>
    <dbReference type="NCBI Taxonomy" id="795645"/>
    <lineage>
        <taxon>Bacteria</taxon>
        <taxon>Bacillati</taxon>
        <taxon>Actinomycetota</taxon>
        <taxon>Actinomycetes</taxon>
        <taxon>Streptosporangiales</taxon>
        <taxon>Streptosporangiaceae</taxon>
        <taxon>Sphaerisporangium</taxon>
    </lineage>
</organism>
<evidence type="ECO:0000259" key="3">
    <source>
        <dbReference type="PROSITE" id="PS51740"/>
    </source>
</evidence>
<accession>A0A7W7D9C4</accession>
<feature type="compositionally biased region" description="Basic residues" evidence="2">
    <location>
        <begin position="1"/>
        <end position="13"/>
    </location>
</feature>
<gene>
    <name evidence="4" type="ORF">BJ982_004191</name>
</gene>
<evidence type="ECO:0000313" key="5">
    <source>
        <dbReference type="Proteomes" id="UP000542210"/>
    </source>
</evidence>
<comment type="caution">
    <text evidence="4">The sequence shown here is derived from an EMBL/GenBank/DDBJ whole genome shotgun (WGS) entry which is preliminary data.</text>
</comment>
<dbReference type="SMART" id="SM00966">
    <property type="entry name" value="SpoVT_AbrB"/>
    <property type="match status" value="1"/>
</dbReference>
<dbReference type="EMBL" id="JACHND010000001">
    <property type="protein sequence ID" value="MBB4702647.1"/>
    <property type="molecule type" value="Genomic_DNA"/>
</dbReference>
<dbReference type="Gene3D" id="2.10.260.10">
    <property type="match status" value="1"/>
</dbReference>
<name>A0A7W7D9C4_9ACTN</name>
<dbReference type="Proteomes" id="UP000542210">
    <property type="component" value="Unassembled WGS sequence"/>
</dbReference>
<proteinExistence type="predicted"/>
<reference evidence="4 5" key="1">
    <citation type="submission" date="2020-08" db="EMBL/GenBank/DDBJ databases">
        <title>Sequencing the genomes of 1000 actinobacteria strains.</title>
        <authorList>
            <person name="Klenk H.-P."/>
        </authorList>
    </citation>
    <scope>NUCLEOTIDE SEQUENCE [LARGE SCALE GENOMIC DNA]</scope>
    <source>
        <strain evidence="4 5">DSM 45784</strain>
    </source>
</reference>
<dbReference type="RefSeq" id="WP_184882566.1">
    <property type="nucleotide sequence ID" value="NZ_BOOV01000005.1"/>
</dbReference>
<dbReference type="InterPro" id="IPR007159">
    <property type="entry name" value="SpoVT-AbrB_dom"/>
</dbReference>
<feature type="region of interest" description="Disordered" evidence="2">
    <location>
        <begin position="1"/>
        <end position="20"/>
    </location>
</feature>
<evidence type="ECO:0000256" key="2">
    <source>
        <dbReference type="SAM" id="MobiDB-lite"/>
    </source>
</evidence>
<feature type="domain" description="SpoVT-AbrB" evidence="3">
    <location>
        <begin position="12"/>
        <end position="57"/>
    </location>
</feature>
<dbReference type="AlphaFoldDB" id="A0A7W7D9C4"/>
<evidence type="ECO:0000256" key="1">
    <source>
        <dbReference type="PROSITE-ProRule" id="PRU01076"/>
    </source>
</evidence>